<dbReference type="EMBL" id="WIGM01000542">
    <property type="protein sequence ID" value="KAF6822473.1"/>
    <property type="molecule type" value="Genomic_DNA"/>
</dbReference>
<keyword evidence="5" id="KW-0571">Peptide transport</keyword>
<dbReference type="NCBIfam" id="TIGR00728">
    <property type="entry name" value="OPT_sfam"/>
    <property type="match status" value="1"/>
</dbReference>
<dbReference type="AlphaFoldDB" id="A0A8H6K166"/>
<feature type="transmembrane region" description="Helical" evidence="9">
    <location>
        <begin position="483"/>
        <end position="503"/>
    </location>
</feature>
<evidence type="ECO:0000256" key="5">
    <source>
        <dbReference type="ARBA" id="ARBA00022856"/>
    </source>
</evidence>
<evidence type="ECO:0000256" key="9">
    <source>
        <dbReference type="SAM" id="Phobius"/>
    </source>
</evidence>
<dbReference type="OrthoDB" id="9986677at2759"/>
<dbReference type="Pfam" id="PF03169">
    <property type="entry name" value="OPT"/>
    <property type="match status" value="1"/>
</dbReference>
<feature type="transmembrane region" description="Helical" evidence="9">
    <location>
        <begin position="277"/>
        <end position="295"/>
    </location>
</feature>
<dbReference type="PANTHER" id="PTHR22601">
    <property type="entry name" value="ISP4 LIKE PROTEIN"/>
    <property type="match status" value="1"/>
</dbReference>
<keyword evidence="6" id="KW-0653">Protein transport</keyword>
<organism evidence="10 11">
    <name type="scientific">Colletotrichum musicola</name>
    <dbReference type="NCBI Taxonomy" id="2175873"/>
    <lineage>
        <taxon>Eukaryota</taxon>
        <taxon>Fungi</taxon>
        <taxon>Dikarya</taxon>
        <taxon>Ascomycota</taxon>
        <taxon>Pezizomycotina</taxon>
        <taxon>Sordariomycetes</taxon>
        <taxon>Hypocreomycetidae</taxon>
        <taxon>Glomerellales</taxon>
        <taxon>Glomerellaceae</taxon>
        <taxon>Colletotrichum</taxon>
        <taxon>Colletotrichum orchidearum species complex</taxon>
    </lineage>
</organism>
<feature type="transmembrane region" description="Helical" evidence="9">
    <location>
        <begin position="592"/>
        <end position="611"/>
    </location>
</feature>
<comment type="caution">
    <text evidence="10">The sequence shown here is derived from an EMBL/GenBank/DDBJ whole genome shotgun (WGS) entry which is preliminary data.</text>
</comment>
<feature type="transmembrane region" description="Helical" evidence="9">
    <location>
        <begin position="95"/>
        <end position="112"/>
    </location>
</feature>
<evidence type="ECO:0000256" key="4">
    <source>
        <dbReference type="ARBA" id="ARBA00022692"/>
    </source>
</evidence>
<evidence type="ECO:0000256" key="1">
    <source>
        <dbReference type="ARBA" id="ARBA00004141"/>
    </source>
</evidence>
<feature type="transmembrane region" description="Helical" evidence="9">
    <location>
        <begin position="711"/>
        <end position="731"/>
    </location>
</feature>
<keyword evidence="4 9" id="KW-0812">Transmembrane</keyword>
<comment type="similarity">
    <text evidence="2">Belongs to the oligopeptide OPT transporter family.</text>
</comment>
<keyword evidence="7 9" id="KW-1133">Transmembrane helix</keyword>
<dbReference type="GO" id="GO:0016020">
    <property type="term" value="C:membrane"/>
    <property type="evidence" value="ECO:0007669"/>
    <property type="project" value="UniProtKB-SubCell"/>
</dbReference>
<evidence type="ECO:0000256" key="2">
    <source>
        <dbReference type="ARBA" id="ARBA00008807"/>
    </source>
</evidence>
<evidence type="ECO:0000313" key="10">
    <source>
        <dbReference type="EMBL" id="KAF6822473.1"/>
    </source>
</evidence>
<feature type="transmembrane region" description="Helical" evidence="9">
    <location>
        <begin position="743"/>
        <end position="766"/>
    </location>
</feature>
<evidence type="ECO:0000256" key="6">
    <source>
        <dbReference type="ARBA" id="ARBA00022927"/>
    </source>
</evidence>
<feature type="transmembrane region" description="Helical" evidence="9">
    <location>
        <begin position="510"/>
        <end position="531"/>
    </location>
</feature>
<evidence type="ECO:0000256" key="7">
    <source>
        <dbReference type="ARBA" id="ARBA00022989"/>
    </source>
</evidence>
<dbReference type="InterPro" id="IPR004813">
    <property type="entry name" value="OPT"/>
</dbReference>
<sequence length="794" mass="87435">MPVQDPIGDNIVAGALNPIEGKVVSVPDHGAINEKAGIDDIVAGKELDSEIKVVQALSESGSHDKDVASDDVIIRTGADASLHLLPLRDDFEPSLTFRSLFLATCLSAFQAVMSQIYTFKPTSVTISGTFIVLIAYFLGNAWAAFLPRGDTLEARWREKGGEGKPPLWIRVVSFLNHGPWNIKEHAICAITATSASNAAASIQVFAAQDLFYDLPLSATTVVLSVISIGLFGYGICGVMRPIAVWHVDAVYWSTLPTVKTLQGLHWQELKNSKPLRWFWYSFVGMFVYEFLPAYIWPWLNSVSIPCLAAMHATGAKAATLTNLFGGATNNEGLGLFTLSFDWQYITSFNTSLPLVLQAHAALGYFVCFIAMLAIYYSNAWDAKSQPFMSTRLRSEDGSTYPIAKVFTAGVLNKDALAKYGIPRLTGSFAYAMFMANAAIGALVAHCFLFWGGDVVRAYKSARNGKYDDRHHAHMAKHYKETPWWWYIVVLVISFILGIVVVATQNITLPIWAYVVSLLLGIFIAPLSTLLYSRYGNGIATNNLSKMLAGLLLPERPIGNMYFAAWSHNVISNAVNLSNDLKMGEYLKIPPRVMFLTQVYGTILGGFVNYAVMISIVNGNRELLTDSDGNSAWSGATMQSYNTNATSWALAHYLYKIGGKYEMVPIGLGIGFAIVALHRLIVYFVPKIRGFSLSDINMPQFIQYAGYIPYNQSQTCVIFSQILAGFFTQFYLRNYRPRIFKDYSYLVTGAMDGASLTALFILSFAVFGAGGPSKPFPTWWGNNADGNYDLCPSSD</sequence>
<evidence type="ECO:0000256" key="3">
    <source>
        <dbReference type="ARBA" id="ARBA00022448"/>
    </source>
</evidence>
<protein>
    <submittedName>
        <fullName evidence="10">Oligopeptide transporter 7</fullName>
    </submittedName>
</protein>
<feature type="transmembrane region" description="Helical" evidence="9">
    <location>
        <begin position="662"/>
        <end position="684"/>
    </location>
</feature>
<feature type="transmembrane region" description="Helical" evidence="9">
    <location>
        <begin position="354"/>
        <end position="376"/>
    </location>
</feature>
<evidence type="ECO:0000256" key="8">
    <source>
        <dbReference type="ARBA" id="ARBA00023136"/>
    </source>
</evidence>
<comment type="subcellular location">
    <subcellularLocation>
        <location evidence="1">Membrane</location>
        <topology evidence="1">Multi-pass membrane protein</topology>
    </subcellularLocation>
</comment>
<accession>A0A8H6K166</accession>
<dbReference type="InterPro" id="IPR004648">
    <property type="entry name" value="Oligpept_transpt"/>
</dbReference>
<keyword evidence="11" id="KW-1185">Reference proteome</keyword>
<keyword evidence="8 9" id="KW-0472">Membrane</keyword>
<evidence type="ECO:0000313" key="11">
    <source>
        <dbReference type="Proteomes" id="UP000639643"/>
    </source>
</evidence>
<gene>
    <name evidence="10" type="ORF">CMUS01_11078</name>
</gene>
<dbReference type="GO" id="GO:0035673">
    <property type="term" value="F:oligopeptide transmembrane transporter activity"/>
    <property type="evidence" value="ECO:0007669"/>
    <property type="project" value="InterPro"/>
</dbReference>
<proteinExistence type="inferred from homology"/>
<dbReference type="GO" id="GO:0015031">
    <property type="term" value="P:protein transport"/>
    <property type="evidence" value="ECO:0007669"/>
    <property type="project" value="UniProtKB-KW"/>
</dbReference>
<keyword evidence="3" id="KW-0813">Transport</keyword>
<feature type="transmembrane region" description="Helical" evidence="9">
    <location>
        <begin position="124"/>
        <end position="145"/>
    </location>
</feature>
<reference evidence="10" key="1">
    <citation type="journal article" date="2020" name="Phytopathology">
        <title>Genome Sequence Resources of Colletotrichum truncatum, C. plurivorum, C. musicola, and C. sojae: Four Species Pathogenic to Soybean (Glycine max).</title>
        <authorList>
            <person name="Rogerio F."/>
            <person name="Boufleur T.R."/>
            <person name="Ciampi-Guillardi M."/>
            <person name="Sukno S.A."/>
            <person name="Thon M.R."/>
            <person name="Massola Junior N.S."/>
            <person name="Baroncelli R."/>
        </authorList>
    </citation>
    <scope>NUCLEOTIDE SEQUENCE</scope>
    <source>
        <strain evidence="10">LFN0074</strain>
    </source>
</reference>
<feature type="transmembrane region" description="Helical" evidence="9">
    <location>
        <begin position="214"/>
        <end position="236"/>
    </location>
</feature>
<dbReference type="Proteomes" id="UP000639643">
    <property type="component" value="Unassembled WGS sequence"/>
</dbReference>
<name>A0A8H6K166_9PEZI</name>
<feature type="transmembrane region" description="Helical" evidence="9">
    <location>
        <begin position="428"/>
        <end position="450"/>
    </location>
</feature>